<organism evidence="2">
    <name type="scientific">marine sediment metagenome</name>
    <dbReference type="NCBI Taxonomy" id="412755"/>
    <lineage>
        <taxon>unclassified sequences</taxon>
        <taxon>metagenomes</taxon>
        <taxon>ecological metagenomes</taxon>
    </lineage>
</organism>
<keyword evidence="1" id="KW-0812">Transmembrane</keyword>
<keyword evidence="1" id="KW-1133">Transmembrane helix</keyword>
<sequence>MRCLGRSGAKGDDDVISPNHQRRVAFLVTGALGLLLAALGGWLLWIAIVSSEPLARLASQQLHMTVPIRAERGSILDSRLRILAASVEVQSVFADPFIVEDPADAAAKVAPVLGMT</sequence>
<dbReference type="InterPro" id="IPR036138">
    <property type="entry name" value="PBP_dimer_sf"/>
</dbReference>
<dbReference type="EMBL" id="BARS01008282">
    <property type="protein sequence ID" value="GAF76500.1"/>
    <property type="molecule type" value="Genomic_DNA"/>
</dbReference>
<name>X0TKA3_9ZZZZ</name>
<dbReference type="Gene3D" id="3.90.1310.10">
    <property type="entry name" value="Penicillin-binding protein 2a (Domain 2)"/>
    <property type="match status" value="1"/>
</dbReference>
<feature type="transmembrane region" description="Helical" evidence="1">
    <location>
        <begin position="24"/>
        <end position="48"/>
    </location>
</feature>
<comment type="caution">
    <text evidence="2">The sequence shown here is derived from an EMBL/GenBank/DDBJ whole genome shotgun (WGS) entry which is preliminary data.</text>
</comment>
<gene>
    <name evidence="2" type="ORF">S01H1_15817</name>
</gene>
<dbReference type="SUPFAM" id="SSF56519">
    <property type="entry name" value="Penicillin binding protein dimerisation domain"/>
    <property type="match status" value="1"/>
</dbReference>
<evidence type="ECO:0000313" key="2">
    <source>
        <dbReference type="EMBL" id="GAF76500.1"/>
    </source>
</evidence>
<proteinExistence type="predicted"/>
<dbReference type="AlphaFoldDB" id="X0TKA3"/>
<dbReference type="GO" id="GO:0008658">
    <property type="term" value="F:penicillin binding"/>
    <property type="evidence" value="ECO:0007669"/>
    <property type="project" value="InterPro"/>
</dbReference>
<evidence type="ECO:0000256" key="1">
    <source>
        <dbReference type="SAM" id="Phobius"/>
    </source>
</evidence>
<accession>X0TKA3</accession>
<evidence type="ECO:0008006" key="3">
    <source>
        <dbReference type="Google" id="ProtNLM"/>
    </source>
</evidence>
<reference evidence="2" key="1">
    <citation type="journal article" date="2014" name="Front. Microbiol.">
        <title>High frequency of phylogenetically diverse reductive dehalogenase-homologous genes in deep subseafloor sedimentary metagenomes.</title>
        <authorList>
            <person name="Kawai M."/>
            <person name="Futagami T."/>
            <person name="Toyoda A."/>
            <person name="Takaki Y."/>
            <person name="Nishi S."/>
            <person name="Hori S."/>
            <person name="Arai W."/>
            <person name="Tsubouchi T."/>
            <person name="Morono Y."/>
            <person name="Uchiyama I."/>
            <person name="Ito T."/>
            <person name="Fujiyama A."/>
            <person name="Inagaki F."/>
            <person name="Takami H."/>
        </authorList>
    </citation>
    <scope>NUCLEOTIDE SEQUENCE</scope>
    <source>
        <strain evidence="2">Expedition CK06-06</strain>
    </source>
</reference>
<protein>
    <recommendedName>
        <fullName evidence="3">Penicillin-binding protein dimerisation domain-containing protein</fullName>
    </recommendedName>
</protein>
<keyword evidence="1" id="KW-0472">Membrane</keyword>
<feature type="non-terminal residue" evidence="2">
    <location>
        <position position="116"/>
    </location>
</feature>